<dbReference type="Pfam" id="PF15074">
    <property type="entry name" value="CFAP90"/>
    <property type="match status" value="1"/>
</dbReference>
<protein>
    <submittedName>
        <fullName evidence="2">Uncharacterized protein LOC106815060</fullName>
    </submittedName>
</protein>
<sequence>MSIPVHSMRMSNYGLKIRSPEEVKLQHREMVEVRLLANTREQRIHKQHLSTKGDGTKNWPGVKPLPVECFSPSGMSFFNNNKLVRDALFSKSVYEEAEIVRKSASTYDRMFHVQQDYNSKLHRDDRQHTVGLNVHAEETVKAVPVLSSSAYGHRHDRHLEMPGRQHVRIERVLKGFYRTRGNDLLEHAGDKL</sequence>
<reference evidence="2" key="1">
    <citation type="submission" date="2025-08" db="UniProtKB">
        <authorList>
            <consortium name="RefSeq"/>
        </authorList>
    </citation>
    <scope>IDENTIFICATION</scope>
</reference>
<dbReference type="PANTHER" id="PTHR34444">
    <property type="entry name" value="LOC361192"/>
    <property type="match status" value="1"/>
</dbReference>
<proteinExistence type="predicted"/>
<evidence type="ECO:0000313" key="2">
    <source>
        <dbReference type="RefSeq" id="XP_014674976.1"/>
    </source>
</evidence>
<dbReference type="RefSeq" id="XP_014674976.1">
    <property type="nucleotide sequence ID" value="XM_014819490.1"/>
</dbReference>
<dbReference type="InterPro" id="IPR027901">
    <property type="entry name" value="CFAP90"/>
</dbReference>
<dbReference type="PANTHER" id="PTHR34444:SF3">
    <property type="match status" value="1"/>
</dbReference>
<evidence type="ECO:0000313" key="1">
    <source>
        <dbReference type="Proteomes" id="UP000695022"/>
    </source>
</evidence>
<organism evidence="1 2">
    <name type="scientific">Priapulus caudatus</name>
    <name type="common">Priapulid worm</name>
    <dbReference type="NCBI Taxonomy" id="37621"/>
    <lineage>
        <taxon>Eukaryota</taxon>
        <taxon>Metazoa</taxon>
        <taxon>Ecdysozoa</taxon>
        <taxon>Scalidophora</taxon>
        <taxon>Priapulida</taxon>
        <taxon>Priapulimorpha</taxon>
        <taxon>Priapulimorphida</taxon>
        <taxon>Priapulidae</taxon>
        <taxon>Priapulus</taxon>
    </lineage>
</organism>
<gene>
    <name evidence="2" type="primary">LOC106815060</name>
</gene>
<name>A0ABM1ES05_PRICU</name>
<dbReference type="GeneID" id="106815060"/>
<accession>A0ABM1ES05</accession>
<dbReference type="Proteomes" id="UP000695022">
    <property type="component" value="Unplaced"/>
</dbReference>
<keyword evidence="1" id="KW-1185">Reference proteome</keyword>